<evidence type="ECO:0000313" key="3">
    <source>
        <dbReference type="WBParaSite" id="MBELARI_LOCUS14922.1"/>
    </source>
</evidence>
<dbReference type="PANTHER" id="PTHR37970:SF1">
    <property type="entry name" value="SERINE-RICH ADHESIN FOR PLATELETS"/>
    <property type="match status" value="1"/>
</dbReference>
<feature type="compositionally biased region" description="Basic and acidic residues" evidence="1">
    <location>
        <begin position="321"/>
        <end position="334"/>
    </location>
</feature>
<feature type="region of interest" description="Disordered" evidence="1">
    <location>
        <begin position="227"/>
        <end position="249"/>
    </location>
</feature>
<feature type="region of interest" description="Disordered" evidence="1">
    <location>
        <begin position="454"/>
        <end position="496"/>
    </location>
</feature>
<protein>
    <submittedName>
        <fullName evidence="3">Uncharacterized protein</fullName>
    </submittedName>
</protein>
<feature type="compositionally biased region" description="Basic and acidic residues" evidence="1">
    <location>
        <begin position="292"/>
        <end position="312"/>
    </location>
</feature>
<reference evidence="3" key="1">
    <citation type="submission" date="2024-02" db="UniProtKB">
        <authorList>
            <consortium name="WormBaseParasite"/>
        </authorList>
    </citation>
    <scope>IDENTIFICATION</scope>
</reference>
<dbReference type="WBParaSite" id="MBELARI_LOCUS14922.1">
    <property type="protein sequence ID" value="MBELARI_LOCUS14922.1"/>
    <property type="gene ID" value="MBELARI_LOCUS14922"/>
</dbReference>
<accession>A0AAF3ELW8</accession>
<feature type="compositionally biased region" description="Polar residues" evidence="1">
    <location>
        <begin position="457"/>
        <end position="469"/>
    </location>
</feature>
<feature type="compositionally biased region" description="Low complexity" evidence="1">
    <location>
        <begin position="230"/>
        <end position="240"/>
    </location>
</feature>
<organism evidence="2 3">
    <name type="scientific">Mesorhabditis belari</name>
    <dbReference type="NCBI Taxonomy" id="2138241"/>
    <lineage>
        <taxon>Eukaryota</taxon>
        <taxon>Metazoa</taxon>
        <taxon>Ecdysozoa</taxon>
        <taxon>Nematoda</taxon>
        <taxon>Chromadorea</taxon>
        <taxon>Rhabditida</taxon>
        <taxon>Rhabditina</taxon>
        <taxon>Rhabditomorpha</taxon>
        <taxon>Rhabditoidea</taxon>
        <taxon>Rhabditidae</taxon>
        <taxon>Mesorhabditinae</taxon>
        <taxon>Mesorhabditis</taxon>
    </lineage>
</organism>
<keyword evidence="2" id="KW-1185">Reference proteome</keyword>
<feature type="compositionally biased region" description="Polar residues" evidence="1">
    <location>
        <begin position="63"/>
        <end position="73"/>
    </location>
</feature>
<dbReference type="PANTHER" id="PTHR37970">
    <property type="entry name" value="PROTEIN CBG08587"/>
    <property type="match status" value="1"/>
</dbReference>
<sequence length="897" mass="100915">MASCSLFVPTVRGSNVCSVCRHEISKHAPSSVFYAPSEKIYGSLNLSRGRIYSEAMQSLQTQSLAPSQTSAFSTYRRENSAGQSTASSESPGDSPNDAYRNPPSPIDGLPTTAYVPLSPMVVRPRAVRGLPPRQLSAGMLPSPPLLTYEDHHLPQFKYLTKAYRKSKMPSKMLKVIHRALSARSENDLGFTYNDAWEDQSDSVIFRKIRGKERSRLDRNSLIDFEGVRSPSLIPQPQQLLGPPPELPQQRANNFKQLLTRFQSADRVPQTRLPRRYTLDASQSPMPLQRYDSSPHRDRENSSERSNGHRSRESAFSPIHRRPTDPIHRRAPKDGDEREAALIYTQETILNAIPAQAFGRDPSPLSHTGSTPPPEAPKPPPLTVTIPTPKARRAPRTRWIKETDIDDPASLPVSPTCALTPDPTPPSETPPTPPRSAPIYGDEVKFRNGLISRRLGSEQDSLDSSKSITPNYIRRSRSRNERSPAPSPMRSSQNGSRSSICMIHPIQMEHLHQNGNQQKGRGTPDATTRNKDTEAVYHQMTLSNVNALAYISDHLADNVRLRNETIPKEKYDQLNFKDFILRSSSPQLIKGSCLFYDAILPLDGKQEDLDVTLMIAPSSQYGPLLRRGSDCGVPSLMEMEDHDGSISRFLKEGGRQAQLGRNPRVVVMPRQSLFSFHQLTAHNLHTTLSIENHESHVAFILIQLLSALKNVQSDDVEHLSNNFKEFLLAYRNTSFHGTVREINEHPRLIFLPETLGNDLDEGDNEYVGLCKYALRSLCTLLHYKMDGRAPHILNRSRFSKALLACARELETDRSSSLTRAKNILEIAFFASQERFETEYTAKLWLDAQRADCVANMVRRLVDHPDSWPLRDRFQVDFLLSIAPRGLQLAFISLSNTHF</sequence>
<evidence type="ECO:0000256" key="1">
    <source>
        <dbReference type="SAM" id="MobiDB-lite"/>
    </source>
</evidence>
<proteinExistence type="predicted"/>
<feature type="region of interest" description="Disordered" evidence="1">
    <location>
        <begin position="63"/>
        <end position="110"/>
    </location>
</feature>
<dbReference type="Proteomes" id="UP000887575">
    <property type="component" value="Unassembled WGS sequence"/>
</dbReference>
<feature type="region of interest" description="Disordered" evidence="1">
    <location>
        <begin position="356"/>
        <end position="440"/>
    </location>
</feature>
<dbReference type="AlphaFoldDB" id="A0AAF3ELW8"/>
<name>A0AAF3ELW8_9BILA</name>
<feature type="region of interest" description="Disordered" evidence="1">
    <location>
        <begin position="263"/>
        <end position="334"/>
    </location>
</feature>
<feature type="compositionally biased region" description="Pro residues" evidence="1">
    <location>
        <begin position="421"/>
        <end position="435"/>
    </location>
</feature>
<evidence type="ECO:0000313" key="2">
    <source>
        <dbReference type="Proteomes" id="UP000887575"/>
    </source>
</evidence>
<feature type="compositionally biased region" description="Pro residues" evidence="1">
    <location>
        <begin position="370"/>
        <end position="381"/>
    </location>
</feature>
<feature type="compositionally biased region" description="Polar residues" evidence="1">
    <location>
        <begin position="80"/>
        <end position="93"/>
    </location>
</feature>